<reference evidence="1 2" key="1">
    <citation type="submission" date="2020-04" db="EMBL/GenBank/DDBJ databases">
        <title>Thermobifida alba genome sequencing and assembly.</title>
        <authorList>
            <person name="Luzics S."/>
            <person name="Horvath B."/>
            <person name="Nagy I."/>
            <person name="Toth A."/>
            <person name="Nagy I."/>
            <person name="Kukolya J."/>
        </authorList>
    </citation>
    <scope>NUCLEOTIDE SEQUENCE [LARGE SCALE GENOMIC DNA]</scope>
    <source>
        <strain evidence="1 2">DSM 43795</strain>
    </source>
</reference>
<evidence type="ECO:0000313" key="2">
    <source>
        <dbReference type="Proteomes" id="UP000832041"/>
    </source>
</evidence>
<protein>
    <submittedName>
        <fullName evidence="1">Uncharacterized protein</fullName>
    </submittedName>
</protein>
<dbReference type="EMBL" id="CP051627">
    <property type="protein sequence ID" value="UPT19974.1"/>
    <property type="molecule type" value="Genomic_DNA"/>
</dbReference>
<gene>
    <name evidence="1" type="ORF">FOF52_02480</name>
</gene>
<proteinExistence type="predicted"/>
<accession>A0ABY4KXY4</accession>
<name>A0ABY4KXY4_THEAE</name>
<sequence length="68" mass="7088">MPDRDEEIGGGGGQAVYVVDSGETAVRGELLTAVEVGDLDGLLAGETEEHAAPEAVLRAFELYQENLG</sequence>
<keyword evidence="2" id="KW-1185">Reference proteome</keyword>
<organism evidence="1 2">
    <name type="scientific">Thermobifida alba</name>
    <name type="common">Thermomonospora alba</name>
    <dbReference type="NCBI Taxonomy" id="53522"/>
    <lineage>
        <taxon>Bacteria</taxon>
        <taxon>Bacillati</taxon>
        <taxon>Actinomycetota</taxon>
        <taxon>Actinomycetes</taxon>
        <taxon>Streptosporangiales</taxon>
        <taxon>Nocardiopsidaceae</taxon>
        <taxon>Thermobifida</taxon>
    </lineage>
</organism>
<dbReference type="Proteomes" id="UP000832041">
    <property type="component" value="Chromosome"/>
</dbReference>
<evidence type="ECO:0000313" key="1">
    <source>
        <dbReference type="EMBL" id="UPT19974.1"/>
    </source>
</evidence>
<dbReference type="RefSeq" id="WP_248592210.1">
    <property type="nucleotide sequence ID" value="NZ_BAABEB010000010.1"/>
</dbReference>